<reference evidence="11" key="1">
    <citation type="submission" date="2022-07" db="EMBL/GenBank/DDBJ databases">
        <title>Phylogenomic reconstructions and comparative analyses of Kickxellomycotina fungi.</title>
        <authorList>
            <person name="Reynolds N.K."/>
            <person name="Stajich J.E."/>
            <person name="Barry K."/>
            <person name="Grigoriev I.V."/>
            <person name="Crous P."/>
            <person name="Smith M.E."/>
        </authorList>
    </citation>
    <scope>NUCLEOTIDE SEQUENCE</scope>
    <source>
        <strain evidence="11">NRRL 1566</strain>
    </source>
</reference>
<evidence type="ECO:0000256" key="9">
    <source>
        <dbReference type="ARBA" id="ARBA00071582"/>
    </source>
</evidence>
<evidence type="ECO:0000259" key="10">
    <source>
        <dbReference type="PROSITE" id="PS51747"/>
    </source>
</evidence>
<dbReference type="AlphaFoldDB" id="A0A9W8M2X8"/>
<evidence type="ECO:0000256" key="5">
    <source>
        <dbReference type="ARBA" id="ARBA00022801"/>
    </source>
</evidence>
<dbReference type="PROSITE" id="PS51747">
    <property type="entry name" value="CYT_DCMP_DEAMINASES_2"/>
    <property type="match status" value="1"/>
</dbReference>
<accession>A0A9W8M2X8</accession>
<comment type="similarity">
    <text evidence="2">Belongs to the cytidine and deoxycytidylate deaminase family.</text>
</comment>
<dbReference type="InterPro" id="IPR016193">
    <property type="entry name" value="Cytidine_deaminase-like"/>
</dbReference>
<dbReference type="Gene3D" id="3.40.140.10">
    <property type="entry name" value="Cytidine Deaminase, domain 2"/>
    <property type="match status" value="1"/>
</dbReference>
<dbReference type="InterPro" id="IPR002125">
    <property type="entry name" value="CMP_dCMP_dom"/>
</dbReference>
<comment type="caution">
    <text evidence="11">The sequence shown here is derived from an EMBL/GenBank/DDBJ whole genome shotgun (WGS) entry which is preliminary data.</text>
</comment>
<evidence type="ECO:0000256" key="8">
    <source>
        <dbReference type="ARBA" id="ARBA00041763"/>
    </source>
</evidence>
<dbReference type="InterPro" id="IPR015517">
    <property type="entry name" value="dCMP_deaminase-rel"/>
</dbReference>
<dbReference type="CDD" id="cd01286">
    <property type="entry name" value="deoxycytidylate_deaminase"/>
    <property type="match status" value="1"/>
</dbReference>
<dbReference type="Proteomes" id="UP001139887">
    <property type="component" value="Unassembled WGS sequence"/>
</dbReference>
<keyword evidence="4" id="KW-0545">Nucleotide biosynthesis</keyword>
<keyword evidence="6" id="KW-0862">Zinc</keyword>
<dbReference type="GO" id="GO:0008270">
    <property type="term" value="F:zinc ion binding"/>
    <property type="evidence" value="ECO:0007669"/>
    <property type="project" value="InterPro"/>
</dbReference>
<evidence type="ECO:0000313" key="12">
    <source>
        <dbReference type="Proteomes" id="UP001139887"/>
    </source>
</evidence>
<dbReference type="InterPro" id="IPR016192">
    <property type="entry name" value="APOBEC/CMP_deaminase_Zn-bd"/>
</dbReference>
<evidence type="ECO:0000256" key="2">
    <source>
        <dbReference type="ARBA" id="ARBA00006576"/>
    </source>
</evidence>
<dbReference type="PANTHER" id="PTHR11086:SF18">
    <property type="entry name" value="DEOXYCYTIDYLATE DEAMINASE"/>
    <property type="match status" value="1"/>
</dbReference>
<dbReference type="PANTHER" id="PTHR11086">
    <property type="entry name" value="DEOXYCYTIDYLATE DEAMINASE-RELATED"/>
    <property type="match status" value="1"/>
</dbReference>
<evidence type="ECO:0000256" key="3">
    <source>
        <dbReference type="ARBA" id="ARBA00022723"/>
    </source>
</evidence>
<dbReference type="OrthoDB" id="10063137at2759"/>
<feature type="domain" description="CMP/dCMP-type deaminase" evidence="10">
    <location>
        <begin position="218"/>
        <end position="354"/>
    </location>
</feature>
<dbReference type="GO" id="GO:0009165">
    <property type="term" value="P:nucleotide biosynthetic process"/>
    <property type="evidence" value="ECO:0007669"/>
    <property type="project" value="UniProtKB-KW"/>
</dbReference>
<dbReference type="FunFam" id="3.40.140.10:FF:000035">
    <property type="entry name" value="dCMP deaminase"/>
    <property type="match status" value="1"/>
</dbReference>
<keyword evidence="5 11" id="KW-0378">Hydrolase</keyword>
<comment type="cofactor">
    <cofactor evidence="1">
        <name>Zn(2+)</name>
        <dbReference type="ChEBI" id="CHEBI:29105"/>
    </cofactor>
</comment>
<dbReference type="PROSITE" id="PS00903">
    <property type="entry name" value="CYT_DCMP_DEAMINASES_1"/>
    <property type="match status" value="1"/>
</dbReference>
<dbReference type="EMBL" id="JANBUW010000001">
    <property type="protein sequence ID" value="KAJ2852748.1"/>
    <property type="molecule type" value="Genomic_DNA"/>
</dbReference>
<dbReference type="EC" id="3.5.4.12" evidence="7"/>
<gene>
    <name evidence="11" type="primary">DCD1</name>
    <name evidence="11" type="ORF">IWW36_000105</name>
</gene>
<sequence length="373" mass="41268">MFIVVIGPKASGKETVASYLVNTFGFTRIRLDSKHGIDDSTQFKTVKAIIDFVTPRWQTDYVTTDVTNPIDIYRLWKRPFVLVVGLDAPVLLRYKRYRLQTSSSLSMEGFVEADDKLLYTCQEPPSISSNANSLPANLVGLSIGNNIENSLEAVARLQMPQKPQSPVIPQDNTASDLCLRRVLASANVTIANTFVTVEALYAHLDRIDLTNKERLRPSWDTYFMLLSELASHRSNCMKRRVGCILVKDNQIIATGYNGTPKGVTNCNEGGCPRCNDGTPCGVSLDYCLCIHAEENALLEAGRGRVRSASDVVLYCNTCPCLGCAKKIVQVGVKVVVYCKGYGMDELTLKLFREAKIQVRQHTPPTLSMEIGLS</sequence>
<dbReference type="GO" id="GO:0005737">
    <property type="term" value="C:cytoplasm"/>
    <property type="evidence" value="ECO:0007669"/>
    <property type="project" value="TreeGrafter"/>
</dbReference>
<evidence type="ECO:0000256" key="1">
    <source>
        <dbReference type="ARBA" id="ARBA00001947"/>
    </source>
</evidence>
<evidence type="ECO:0000256" key="4">
    <source>
        <dbReference type="ARBA" id="ARBA00022727"/>
    </source>
</evidence>
<dbReference type="InterPro" id="IPR027417">
    <property type="entry name" value="P-loop_NTPase"/>
</dbReference>
<dbReference type="GO" id="GO:0004132">
    <property type="term" value="F:dCMP deaminase activity"/>
    <property type="evidence" value="ECO:0007669"/>
    <property type="project" value="UniProtKB-EC"/>
</dbReference>
<evidence type="ECO:0000256" key="7">
    <source>
        <dbReference type="ARBA" id="ARBA00038938"/>
    </source>
</evidence>
<organism evidence="11 12">
    <name type="scientific">Coemansia brasiliensis</name>
    <dbReference type="NCBI Taxonomy" id="2650707"/>
    <lineage>
        <taxon>Eukaryota</taxon>
        <taxon>Fungi</taxon>
        <taxon>Fungi incertae sedis</taxon>
        <taxon>Zoopagomycota</taxon>
        <taxon>Kickxellomycotina</taxon>
        <taxon>Kickxellomycetes</taxon>
        <taxon>Kickxellales</taxon>
        <taxon>Kickxellaceae</taxon>
        <taxon>Coemansia</taxon>
    </lineage>
</organism>
<dbReference type="Pfam" id="PF00383">
    <property type="entry name" value="dCMP_cyt_deam_1"/>
    <property type="match status" value="1"/>
</dbReference>
<evidence type="ECO:0000256" key="6">
    <source>
        <dbReference type="ARBA" id="ARBA00022833"/>
    </source>
</evidence>
<keyword evidence="3" id="KW-0479">Metal-binding</keyword>
<proteinExistence type="inferred from homology"/>
<evidence type="ECO:0000313" key="11">
    <source>
        <dbReference type="EMBL" id="KAJ2852748.1"/>
    </source>
</evidence>
<keyword evidence="12" id="KW-1185">Reference proteome</keyword>
<dbReference type="SUPFAM" id="SSF53927">
    <property type="entry name" value="Cytidine deaminase-like"/>
    <property type="match status" value="1"/>
</dbReference>
<dbReference type="InterPro" id="IPR035105">
    <property type="entry name" value="Deoxycytidylate_deaminase_dom"/>
</dbReference>
<protein>
    <recommendedName>
        <fullName evidence="9">Deoxycytidylate deaminase</fullName>
        <ecNumber evidence="7">3.5.4.12</ecNumber>
    </recommendedName>
    <alternativeName>
        <fullName evidence="8">dCMP deaminase</fullName>
    </alternativeName>
</protein>
<dbReference type="Gene3D" id="3.40.50.300">
    <property type="entry name" value="P-loop containing nucleotide triphosphate hydrolases"/>
    <property type="match status" value="1"/>
</dbReference>
<dbReference type="SUPFAM" id="SSF52540">
    <property type="entry name" value="P-loop containing nucleoside triphosphate hydrolases"/>
    <property type="match status" value="1"/>
</dbReference>
<name>A0A9W8M2X8_9FUNG</name>